<dbReference type="Gene3D" id="3.40.50.1000">
    <property type="entry name" value="HAD superfamily/HAD-like"/>
    <property type="match status" value="1"/>
</dbReference>
<evidence type="ECO:0008006" key="14">
    <source>
        <dbReference type="Google" id="ProtNLM"/>
    </source>
</evidence>
<accession>A0A8H7ZPL0</accession>
<proteinExistence type="predicted"/>
<evidence type="ECO:0000256" key="3">
    <source>
        <dbReference type="ARBA" id="ARBA00022692"/>
    </source>
</evidence>
<dbReference type="GO" id="GO:0005524">
    <property type="term" value="F:ATP binding"/>
    <property type="evidence" value="ECO:0007669"/>
    <property type="project" value="UniProtKB-KW"/>
</dbReference>
<evidence type="ECO:0000256" key="11">
    <source>
        <dbReference type="SAM" id="Phobius"/>
    </source>
</evidence>
<dbReference type="PANTHER" id="PTHR45630:SF8">
    <property type="entry name" value="CATION-TRANSPORTING ATPASE"/>
    <property type="match status" value="1"/>
</dbReference>
<dbReference type="GO" id="GO:0046872">
    <property type="term" value="F:metal ion binding"/>
    <property type="evidence" value="ECO:0007669"/>
    <property type="project" value="UniProtKB-KW"/>
</dbReference>
<dbReference type="SUPFAM" id="SSF56784">
    <property type="entry name" value="HAD-like"/>
    <property type="match status" value="1"/>
</dbReference>
<keyword evidence="8" id="KW-1278">Translocase</keyword>
<name>A0A8H7ZPL0_9FUNG</name>
<dbReference type="InterPro" id="IPR023214">
    <property type="entry name" value="HAD_sf"/>
</dbReference>
<dbReference type="SUPFAM" id="SSF81665">
    <property type="entry name" value="Calcium ATPase, transmembrane domain M"/>
    <property type="match status" value="1"/>
</dbReference>
<reference evidence="12 13" key="1">
    <citation type="journal article" name="Sci. Rep.">
        <title>Genome-scale phylogenetic analyses confirm Olpidium as the closest living zoosporic fungus to the non-flagellated, terrestrial fungi.</title>
        <authorList>
            <person name="Chang Y."/>
            <person name="Rochon D."/>
            <person name="Sekimoto S."/>
            <person name="Wang Y."/>
            <person name="Chovatia M."/>
            <person name="Sandor L."/>
            <person name="Salamov A."/>
            <person name="Grigoriev I.V."/>
            <person name="Stajich J.E."/>
            <person name="Spatafora J.W."/>
        </authorList>
    </citation>
    <scope>NUCLEOTIDE SEQUENCE [LARGE SCALE GENOMIC DNA]</scope>
    <source>
        <strain evidence="12">S191</strain>
    </source>
</reference>
<evidence type="ECO:0000256" key="9">
    <source>
        <dbReference type="ARBA" id="ARBA00022989"/>
    </source>
</evidence>
<dbReference type="Proteomes" id="UP000673691">
    <property type="component" value="Unassembled WGS sequence"/>
</dbReference>
<feature type="transmembrane region" description="Helical" evidence="11">
    <location>
        <begin position="450"/>
        <end position="469"/>
    </location>
</feature>
<evidence type="ECO:0000256" key="6">
    <source>
        <dbReference type="ARBA" id="ARBA00022840"/>
    </source>
</evidence>
<keyword evidence="6" id="KW-0067">ATP-binding</keyword>
<evidence type="ECO:0000313" key="12">
    <source>
        <dbReference type="EMBL" id="KAG5457036.1"/>
    </source>
</evidence>
<dbReference type="GO" id="GO:0140358">
    <property type="term" value="F:P-type transmembrane transporter activity"/>
    <property type="evidence" value="ECO:0007669"/>
    <property type="project" value="InterPro"/>
</dbReference>
<dbReference type="PANTHER" id="PTHR45630">
    <property type="entry name" value="CATION-TRANSPORTING ATPASE-RELATED"/>
    <property type="match status" value="1"/>
</dbReference>
<keyword evidence="4" id="KW-0479">Metal-binding</keyword>
<keyword evidence="2" id="KW-0597">Phosphoprotein</keyword>
<keyword evidence="10 11" id="KW-0472">Membrane</keyword>
<dbReference type="GO" id="GO:0016020">
    <property type="term" value="C:membrane"/>
    <property type="evidence" value="ECO:0007669"/>
    <property type="project" value="UniProtKB-SubCell"/>
</dbReference>
<evidence type="ECO:0000256" key="4">
    <source>
        <dbReference type="ARBA" id="ARBA00022723"/>
    </source>
</evidence>
<comment type="subcellular location">
    <subcellularLocation>
        <location evidence="1">Membrane</location>
        <topology evidence="1">Multi-pass membrane protein</topology>
    </subcellularLocation>
</comment>
<protein>
    <recommendedName>
        <fullName evidence="14">Cation-transporting P-type ATPase C-terminal domain-containing protein</fullName>
    </recommendedName>
</protein>
<comment type="caution">
    <text evidence="12">The sequence shown here is derived from an EMBL/GenBank/DDBJ whole genome shotgun (WGS) entry which is preliminary data.</text>
</comment>
<evidence type="ECO:0000256" key="5">
    <source>
        <dbReference type="ARBA" id="ARBA00022741"/>
    </source>
</evidence>
<evidence type="ECO:0000256" key="8">
    <source>
        <dbReference type="ARBA" id="ARBA00022967"/>
    </source>
</evidence>
<keyword evidence="13" id="KW-1185">Reference proteome</keyword>
<gene>
    <name evidence="12" type="ORF">BJ554DRAFT_3062</name>
</gene>
<keyword evidence="7" id="KW-0460">Magnesium</keyword>
<keyword evidence="5" id="KW-0547">Nucleotide-binding</keyword>
<organism evidence="12 13">
    <name type="scientific">Olpidium bornovanus</name>
    <dbReference type="NCBI Taxonomy" id="278681"/>
    <lineage>
        <taxon>Eukaryota</taxon>
        <taxon>Fungi</taxon>
        <taxon>Fungi incertae sedis</taxon>
        <taxon>Olpidiomycota</taxon>
        <taxon>Olpidiomycotina</taxon>
        <taxon>Olpidiomycetes</taxon>
        <taxon>Olpidiales</taxon>
        <taxon>Olpidiaceae</taxon>
        <taxon>Olpidium</taxon>
    </lineage>
</organism>
<feature type="transmembrane region" description="Helical" evidence="11">
    <location>
        <begin position="489"/>
        <end position="509"/>
    </location>
</feature>
<dbReference type="AlphaFoldDB" id="A0A8H7ZPL0"/>
<keyword evidence="3 11" id="KW-0812">Transmembrane</keyword>
<evidence type="ECO:0000256" key="10">
    <source>
        <dbReference type="ARBA" id="ARBA00023136"/>
    </source>
</evidence>
<feature type="transmembrane region" description="Helical" evidence="11">
    <location>
        <begin position="420"/>
        <end position="438"/>
    </location>
</feature>
<sequence length="561" mass="61606">TPGDAYTPEKHKNNTLFAGSTVVHAKADNDSYFCHGGESNVLAVVFAENSLGDLPDCHPIETVFATCHGLSKIGDGSLVGPAVDQEMFRATKWSLENPDAVSGAVAVVVPPKDSGTAQSSLAILKRFEFDPHLARAAMEDENWLSAGVTGYNTVKRSTIERDLDFVGFLVLALAIVDKALLIDAARSDDSEKATMPCHIFGEQRTQPESFTIPKLEHALCSGMDLAMTGAAIDHITCSGEFDDQFIRFLLRKTKVFGRARPNQKSWIVGQLMAMGNFVGMCGDGMNDCIALSNTDASIVAPFTSRRKRILDVVTLLKEGRCAMETSLTAFNGRPPGTLFHPLIISSVAGQVIICGSFFTIAHAYLYKQPWLCTVEESVGFFSNPAGYAPPAGRRDQVCLETDSHDDEGEFSRVNYQTTQVWLYGHFQYVVTAVAFNLFTHFRSPMWTNWLFTLFAAVTFGCCTYLLLAPKTLWLTKVLSLVVDNVPLEFKLVVLAVAVANFAAAVLWEYAVVERLVSAMVAHASRRKVDRQRLEERELLRETAPVHARKSWLAIQMGPGVS</sequence>
<evidence type="ECO:0000256" key="2">
    <source>
        <dbReference type="ARBA" id="ARBA00022553"/>
    </source>
</evidence>
<dbReference type="EMBL" id="JAEFCI010010745">
    <property type="protein sequence ID" value="KAG5457036.1"/>
    <property type="molecule type" value="Genomic_DNA"/>
</dbReference>
<evidence type="ECO:0000256" key="1">
    <source>
        <dbReference type="ARBA" id="ARBA00004141"/>
    </source>
</evidence>
<dbReference type="GO" id="GO:0019829">
    <property type="term" value="F:ATPase-coupled monoatomic cation transmembrane transporter activity"/>
    <property type="evidence" value="ECO:0007669"/>
    <property type="project" value="TreeGrafter"/>
</dbReference>
<feature type="non-terminal residue" evidence="12">
    <location>
        <position position="1"/>
    </location>
</feature>
<dbReference type="InterPro" id="IPR006544">
    <property type="entry name" value="P-type_TPase_V"/>
</dbReference>
<keyword evidence="9 11" id="KW-1133">Transmembrane helix</keyword>
<dbReference type="OrthoDB" id="48943at2759"/>
<dbReference type="InterPro" id="IPR036412">
    <property type="entry name" value="HAD-like_sf"/>
</dbReference>
<dbReference type="InterPro" id="IPR023298">
    <property type="entry name" value="ATPase_P-typ_TM_dom_sf"/>
</dbReference>
<evidence type="ECO:0000256" key="7">
    <source>
        <dbReference type="ARBA" id="ARBA00022842"/>
    </source>
</evidence>
<evidence type="ECO:0000313" key="13">
    <source>
        <dbReference type="Proteomes" id="UP000673691"/>
    </source>
</evidence>